<dbReference type="InterPro" id="IPR023796">
    <property type="entry name" value="Serpin_dom"/>
</dbReference>
<sequence>MVSKLLAADIVAAANSLTAHWTDSLPRPPKVVSGLGLWPLLAELALGAGTDTRAELVEALGKDPSPGDVAAVASLLASSPDARCALGTWAGPRIALDPEWVDSLPEGTLGSLTGDPRADQDRLDAWAAEQTRGLIEEIPLDMSQKPDLVLASALTVLLEWRQAFTPRPTLIDSGPWTSPEPWQGLTLTAGAADLRYTDGLTKWTARGKEDVDVVLAIGSPEVSDQYVLSETVRTAADADWGSPAAGLAVGDSGPGFTVEEAPGPAPGEDGEAAVSTVAFDLKERLDLLEDADVLGLRTASDRDRADFSRLSAAPGCYVGQAKQDSVATFSATGFEAASVTAVGMLRMAAVAPPKGTHARVELAFDRPFAYAAVHRPSGAVLLAGWVDSPQRAR</sequence>
<reference evidence="4" key="1">
    <citation type="journal article" date="2019" name="Int. J. Syst. Evol. Microbiol.">
        <title>The Global Catalogue of Microorganisms (GCM) 10K type strain sequencing project: providing services to taxonomists for standard genome sequencing and annotation.</title>
        <authorList>
            <consortium name="The Broad Institute Genomics Platform"/>
            <consortium name="The Broad Institute Genome Sequencing Center for Infectious Disease"/>
            <person name="Wu L."/>
            <person name="Ma J."/>
        </authorList>
    </citation>
    <scope>NUCLEOTIDE SEQUENCE [LARGE SCALE GENOMIC DNA]</scope>
    <source>
        <strain evidence="4">IBRC-M 10908</strain>
    </source>
</reference>
<dbReference type="InterPro" id="IPR042185">
    <property type="entry name" value="Serpin_sf_2"/>
</dbReference>
<dbReference type="EMBL" id="JBHSDK010000061">
    <property type="protein sequence ID" value="MFC4337976.1"/>
    <property type="molecule type" value="Genomic_DNA"/>
</dbReference>
<evidence type="ECO:0000313" key="3">
    <source>
        <dbReference type="EMBL" id="MFC4337976.1"/>
    </source>
</evidence>
<dbReference type="Gene3D" id="3.30.497.10">
    <property type="entry name" value="Antithrombin, subunit I, domain 2"/>
    <property type="match status" value="2"/>
</dbReference>
<gene>
    <name evidence="3" type="ORF">ACFPET_22545</name>
</gene>
<dbReference type="Proteomes" id="UP001595823">
    <property type="component" value="Unassembled WGS sequence"/>
</dbReference>
<evidence type="ECO:0000313" key="4">
    <source>
        <dbReference type="Proteomes" id="UP001595823"/>
    </source>
</evidence>
<accession>A0ABV8U5Y9</accession>
<keyword evidence="4" id="KW-1185">Reference proteome</keyword>
<comment type="caution">
    <text evidence="3">The sequence shown here is derived from an EMBL/GenBank/DDBJ whole genome shotgun (WGS) entry which is preliminary data.</text>
</comment>
<dbReference type="SUPFAM" id="SSF56574">
    <property type="entry name" value="Serpins"/>
    <property type="match status" value="2"/>
</dbReference>
<dbReference type="InterPro" id="IPR000215">
    <property type="entry name" value="Serpin_fam"/>
</dbReference>
<organism evidence="3 4">
    <name type="scientific">Salininema proteolyticum</name>
    <dbReference type="NCBI Taxonomy" id="1607685"/>
    <lineage>
        <taxon>Bacteria</taxon>
        <taxon>Bacillati</taxon>
        <taxon>Actinomycetota</taxon>
        <taxon>Actinomycetes</taxon>
        <taxon>Glycomycetales</taxon>
        <taxon>Glycomycetaceae</taxon>
        <taxon>Salininema</taxon>
    </lineage>
</organism>
<dbReference type="InterPro" id="IPR042178">
    <property type="entry name" value="Serpin_sf_1"/>
</dbReference>
<dbReference type="Gene3D" id="2.30.39.10">
    <property type="entry name" value="Alpha-1-antitrypsin, domain 1"/>
    <property type="match status" value="1"/>
</dbReference>
<dbReference type="RefSeq" id="WP_380625509.1">
    <property type="nucleotide sequence ID" value="NZ_JBHSDK010000061.1"/>
</dbReference>
<dbReference type="PANTHER" id="PTHR11461">
    <property type="entry name" value="SERINE PROTEASE INHIBITOR, SERPIN"/>
    <property type="match status" value="1"/>
</dbReference>
<evidence type="ECO:0000256" key="1">
    <source>
        <dbReference type="RuleBase" id="RU000411"/>
    </source>
</evidence>
<evidence type="ECO:0000259" key="2">
    <source>
        <dbReference type="SMART" id="SM00093"/>
    </source>
</evidence>
<dbReference type="InterPro" id="IPR036186">
    <property type="entry name" value="Serpin_sf"/>
</dbReference>
<feature type="domain" description="Serpin" evidence="2">
    <location>
        <begin position="15"/>
        <end position="389"/>
    </location>
</feature>
<dbReference type="PANTHER" id="PTHR11461:SF211">
    <property type="entry name" value="GH10112P-RELATED"/>
    <property type="match status" value="1"/>
</dbReference>
<dbReference type="Pfam" id="PF00079">
    <property type="entry name" value="Serpin"/>
    <property type="match status" value="2"/>
</dbReference>
<proteinExistence type="inferred from homology"/>
<comment type="similarity">
    <text evidence="1">Belongs to the serpin family.</text>
</comment>
<dbReference type="SMART" id="SM00093">
    <property type="entry name" value="SERPIN"/>
    <property type="match status" value="1"/>
</dbReference>
<protein>
    <submittedName>
        <fullName evidence="3">Serpin family protein</fullName>
    </submittedName>
</protein>
<name>A0ABV8U5Y9_9ACTN</name>